<keyword evidence="1" id="KW-0255">Endonuclease</keyword>
<sequence length="193" mass="22119">MKLKISNEELRKFLDIDSPDFPKYTTSILNLANQFAQGTRPKVVGQLSDLIQEFSGRSLPEWEEWYVKKNPDAIVNATEKVVKMIGSFKGAMDEIDKDLVERWVRDLVIVKTFIGLRFQEAILKKVAEKKGCKFRIANPQEESKGIDGFLDETPISIKPATYKAKLGLQESIKTKIIFYEKKKNGIEITFEDI</sequence>
<dbReference type="Proteomes" id="UP000266287">
    <property type="component" value="Unassembled WGS sequence"/>
</dbReference>
<protein>
    <submittedName>
        <fullName evidence="1">MjaI family restriction endonuclease</fullName>
    </submittedName>
</protein>
<evidence type="ECO:0000313" key="1">
    <source>
        <dbReference type="EMBL" id="RIH99932.1"/>
    </source>
</evidence>
<comment type="caution">
    <text evidence="1">The sequence shown here is derived from an EMBL/GenBank/DDBJ whole genome shotgun (WGS) entry which is preliminary data.</text>
</comment>
<dbReference type="GO" id="GO:0003677">
    <property type="term" value="F:DNA binding"/>
    <property type="evidence" value="ECO:0007669"/>
    <property type="project" value="InterPro"/>
</dbReference>
<dbReference type="GO" id="GO:0009307">
    <property type="term" value="P:DNA restriction-modification system"/>
    <property type="evidence" value="ECO:0007669"/>
    <property type="project" value="InterPro"/>
</dbReference>
<dbReference type="Pfam" id="PF09568">
    <property type="entry name" value="RE_MjaI"/>
    <property type="match status" value="1"/>
</dbReference>
<name>A0A399FXQ4_UNCN2</name>
<proteinExistence type="predicted"/>
<dbReference type="EMBL" id="NDHY01000009">
    <property type="protein sequence ID" value="RIH99932.1"/>
    <property type="molecule type" value="Genomic_DNA"/>
</dbReference>
<gene>
    <name evidence="1" type="ORF">B9J77_04150</name>
</gene>
<keyword evidence="1" id="KW-0378">Hydrolase</keyword>
<evidence type="ECO:0000313" key="2">
    <source>
        <dbReference type="Proteomes" id="UP000266287"/>
    </source>
</evidence>
<dbReference type="InterPro" id="IPR019068">
    <property type="entry name" value="Restrct_endonuc_II_MjaI"/>
</dbReference>
<dbReference type="AlphaFoldDB" id="A0A399FXQ4"/>
<accession>A0A399FXQ4</accession>
<reference evidence="1 2" key="1">
    <citation type="submission" date="2018-08" db="EMBL/GenBank/DDBJ databases">
        <title>Draft genome of candidate division NPL-UPA2 bacterium Unc8 that adapted to ultra-basic serpentinizing groundwater.</title>
        <authorList>
            <person name="Ishii S."/>
            <person name="Suzuki S."/>
            <person name="Nealson K.H."/>
        </authorList>
    </citation>
    <scope>NUCLEOTIDE SEQUENCE [LARGE SCALE GENOMIC DNA]</scope>
    <source>
        <strain evidence="1">Unc8</strain>
    </source>
</reference>
<keyword evidence="1" id="KW-0540">Nuclease</keyword>
<organism evidence="1 2">
    <name type="scientific">candidate division NPL-UPA2 bacterium Unc8</name>
    <dbReference type="NCBI Taxonomy" id="1980939"/>
    <lineage>
        <taxon>Bacteria</taxon>
    </lineage>
</organism>
<dbReference type="GO" id="GO:0009036">
    <property type="term" value="F:type II site-specific deoxyribonuclease activity"/>
    <property type="evidence" value="ECO:0007669"/>
    <property type="project" value="InterPro"/>
</dbReference>